<evidence type="ECO:0000256" key="1">
    <source>
        <dbReference type="SAM" id="MobiDB-lite"/>
    </source>
</evidence>
<dbReference type="EMBL" id="JBHTIM010000001">
    <property type="protein sequence ID" value="MFD0780905.1"/>
    <property type="molecule type" value="Genomic_DNA"/>
</dbReference>
<feature type="region of interest" description="Disordered" evidence="1">
    <location>
        <begin position="210"/>
        <end position="245"/>
    </location>
</feature>
<proteinExistence type="predicted"/>
<reference evidence="3" key="1">
    <citation type="journal article" date="2019" name="Int. J. Syst. Evol. Microbiol.">
        <title>The Global Catalogue of Microorganisms (GCM) 10K type strain sequencing project: providing services to taxonomists for standard genome sequencing and annotation.</title>
        <authorList>
            <consortium name="The Broad Institute Genomics Platform"/>
            <consortium name="The Broad Institute Genome Sequencing Center for Infectious Disease"/>
            <person name="Wu L."/>
            <person name="Ma J."/>
        </authorList>
    </citation>
    <scope>NUCLEOTIDE SEQUENCE [LARGE SCALE GENOMIC DNA]</scope>
    <source>
        <strain evidence="3">CCUG 50754</strain>
    </source>
</reference>
<dbReference type="RefSeq" id="WP_378753756.1">
    <property type="nucleotide sequence ID" value="NZ_JBHSSV010000019.1"/>
</dbReference>
<accession>A0ABW2ZQZ9</accession>
<evidence type="ECO:0000313" key="2">
    <source>
        <dbReference type="EMBL" id="MFD0780905.1"/>
    </source>
</evidence>
<comment type="caution">
    <text evidence="2">The sequence shown here is derived from an EMBL/GenBank/DDBJ whole genome shotgun (WGS) entry which is preliminary data.</text>
</comment>
<evidence type="ECO:0000313" key="3">
    <source>
        <dbReference type="Proteomes" id="UP001597042"/>
    </source>
</evidence>
<sequence length="245" mass="25374">MQATRAPADEVQRLRAQLERIQGRSLDAPVLPVAPPLAHVLPGRGLRPGAAYSVPRSMSLLFGLLAQASQAGSWCGVVGMPRLGAEAAESMGVDLSRLVLVPDPGARWLTVTATIADVLPIVAVRPAGRAPDGQIARLAGRLRERGAVLLVQGPWPQVEATLEVGDVSWSGLGRGHGYLAERAVTVTATSRRWPVARRSRVLLPDAHGGVAAPEATAPAPPRLVPLAPGAGSVADEASDALSRAG</sequence>
<organism evidence="2 3">
    <name type="scientific">Microbacterium koreense</name>
    <dbReference type="NCBI Taxonomy" id="323761"/>
    <lineage>
        <taxon>Bacteria</taxon>
        <taxon>Bacillati</taxon>
        <taxon>Actinomycetota</taxon>
        <taxon>Actinomycetes</taxon>
        <taxon>Micrococcales</taxon>
        <taxon>Microbacteriaceae</taxon>
        <taxon>Microbacterium</taxon>
    </lineage>
</organism>
<name>A0ABW2ZQZ9_9MICO</name>
<keyword evidence="3" id="KW-1185">Reference proteome</keyword>
<gene>
    <name evidence="2" type="ORF">ACFQZV_06280</name>
</gene>
<dbReference type="Proteomes" id="UP001597042">
    <property type="component" value="Unassembled WGS sequence"/>
</dbReference>
<evidence type="ECO:0008006" key="4">
    <source>
        <dbReference type="Google" id="ProtNLM"/>
    </source>
</evidence>
<protein>
    <recommendedName>
        <fullName evidence="4">Protein ImuA</fullName>
    </recommendedName>
</protein>